<gene>
    <name evidence="1" type="ORF">Y1Q_0002283</name>
</gene>
<proteinExistence type="predicted"/>
<dbReference type="AlphaFoldDB" id="A0A151MGJ7"/>
<evidence type="ECO:0000313" key="1">
    <source>
        <dbReference type="EMBL" id="KYO23647.1"/>
    </source>
</evidence>
<evidence type="ECO:0000313" key="2">
    <source>
        <dbReference type="Proteomes" id="UP000050525"/>
    </source>
</evidence>
<name>A0A151MGJ7_ALLMI</name>
<accession>A0A151MGJ7</accession>
<sequence>MYDKQIGTDQTAKGKEGEAATNRYRLEEIAELKTCIKRMSTENGSLLEKMKVLQKATDNKSPRCCLLLAVHKSTETLTISQYSSFDCGSESTHCFDSCHVATCISMQCVAGTTLVEEDIS</sequence>
<dbReference type="EMBL" id="AKHW03006178">
    <property type="protein sequence ID" value="KYO23647.1"/>
    <property type="molecule type" value="Genomic_DNA"/>
</dbReference>
<protein>
    <submittedName>
        <fullName evidence="1">Uncharacterized protein</fullName>
    </submittedName>
</protein>
<organism evidence="1 2">
    <name type="scientific">Alligator mississippiensis</name>
    <name type="common">American alligator</name>
    <dbReference type="NCBI Taxonomy" id="8496"/>
    <lineage>
        <taxon>Eukaryota</taxon>
        <taxon>Metazoa</taxon>
        <taxon>Chordata</taxon>
        <taxon>Craniata</taxon>
        <taxon>Vertebrata</taxon>
        <taxon>Euteleostomi</taxon>
        <taxon>Archelosauria</taxon>
        <taxon>Archosauria</taxon>
        <taxon>Crocodylia</taxon>
        <taxon>Alligatoridae</taxon>
        <taxon>Alligatorinae</taxon>
        <taxon>Alligator</taxon>
    </lineage>
</organism>
<dbReference type="Proteomes" id="UP000050525">
    <property type="component" value="Unassembled WGS sequence"/>
</dbReference>
<keyword evidence="2" id="KW-1185">Reference proteome</keyword>
<reference evidence="1 2" key="1">
    <citation type="journal article" date="2012" name="Genome Biol.">
        <title>Sequencing three crocodilian genomes to illuminate the evolution of archosaurs and amniotes.</title>
        <authorList>
            <person name="St John J.A."/>
            <person name="Braun E.L."/>
            <person name="Isberg S.R."/>
            <person name="Miles L.G."/>
            <person name="Chong A.Y."/>
            <person name="Gongora J."/>
            <person name="Dalzell P."/>
            <person name="Moran C."/>
            <person name="Bed'hom B."/>
            <person name="Abzhanov A."/>
            <person name="Burgess S.C."/>
            <person name="Cooksey A.M."/>
            <person name="Castoe T.A."/>
            <person name="Crawford N.G."/>
            <person name="Densmore L.D."/>
            <person name="Drew J.C."/>
            <person name="Edwards S.V."/>
            <person name="Faircloth B.C."/>
            <person name="Fujita M.K."/>
            <person name="Greenwold M.J."/>
            <person name="Hoffmann F.G."/>
            <person name="Howard J.M."/>
            <person name="Iguchi T."/>
            <person name="Janes D.E."/>
            <person name="Khan S.Y."/>
            <person name="Kohno S."/>
            <person name="de Koning A.J."/>
            <person name="Lance S.L."/>
            <person name="McCarthy F.M."/>
            <person name="McCormack J.E."/>
            <person name="Merchant M.E."/>
            <person name="Peterson D.G."/>
            <person name="Pollock D.D."/>
            <person name="Pourmand N."/>
            <person name="Raney B.J."/>
            <person name="Roessler K.A."/>
            <person name="Sanford J.R."/>
            <person name="Sawyer R.H."/>
            <person name="Schmidt C.J."/>
            <person name="Triplett E.W."/>
            <person name="Tuberville T.D."/>
            <person name="Venegas-Anaya M."/>
            <person name="Howard J.T."/>
            <person name="Jarvis E.D."/>
            <person name="Guillette L.J.Jr."/>
            <person name="Glenn T.C."/>
            <person name="Green R.E."/>
            <person name="Ray D.A."/>
        </authorList>
    </citation>
    <scope>NUCLEOTIDE SEQUENCE [LARGE SCALE GENOMIC DNA]</scope>
    <source>
        <strain evidence="1">KSC_2009_1</strain>
    </source>
</reference>
<comment type="caution">
    <text evidence="1">The sequence shown here is derived from an EMBL/GenBank/DDBJ whole genome shotgun (WGS) entry which is preliminary data.</text>
</comment>